<proteinExistence type="predicted"/>
<dbReference type="EMBL" id="CM055758">
    <property type="protein sequence ID" value="KAJ7988139.1"/>
    <property type="molecule type" value="Genomic_DNA"/>
</dbReference>
<keyword evidence="2" id="KW-1185">Reference proteome</keyword>
<reference evidence="1" key="1">
    <citation type="submission" date="2021-05" db="EMBL/GenBank/DDBJ databases">
        <authorList>
            <person name="Pan Q."/>
            <person name="Jouanno E."/>
            <person name="Zahm M."/>
            <person name="Klopp C."/>
            <person name="Cabau C."/>
            <person name="Louis A."/>
            <person name="Berthelot C."/>
            <person name="Parey E."/>
            <person name="Roest Crollius H."/>
            <person name="Montfort J."/>
            <person name="Robinson-Rechavi M."/>
            <person name="Bouchez O."/>
            <person name="Lampietro C."/>
            <person name="Lopez Roques C."/>
            <person name="Donnadieu C."/>
            <person name="Postlethwait J."/>
            <person name="Bobe J."/>
            <person name="Dillon D."/>
            <person name="Chandos A."/>
            <person name="von Hippel F."/>
            <person name="Guiguen Y."/>
        </authorList>
    </citation>
    <scope>NUCLEOTIDE SEQUENCE</scope>
    <source>
        <strain evidence="1">YG-Jan2019</strain>
    </source>
</reference>
<gene>
    <name evidence="1" type="ORF">DPEC_G00320520</name>
</gene>
<comment type="caution">
    <text evidence="1">The sequence shown here is derived from an EMBL/GenBank/DDBJ whole genome shotgun (WGS) entry which is preliminary data.</text>
</comment>
<accession>A0ACC2F9Z4</accession>
<sequence length="577" mass="61871">MKCELRTMLTSTLRHLLLLSLTAGLCHAAPRASNNNELSDPSQPAVSGTTLGPVSTTMPNYLPQDEVRRSATNSQLSQVSTATTANTRITSKSTQSFQTNKLTGDAKTVISDPVTEEPYYVENIDATVLITPTTVKRIIQTTTSFTASTGEAKSGTETKTHSWIITSQSPNVSTTDMRSTEVQCNCSSEGSADDCDRHTGECVCLPGYAGPRCDICQADHYDNGTTGCIPCGCDSSGADMLQCDSSGVCVCKPGVYGDKCDECHPGYFRFSETGCQLCQCNNHSSSCHPQSGVCLNCQDNVEGRNCEQCKYNFYRRPGAVPAETCIPCPCSIVTSSGRCHIDTSGNPACDQCKPEYLGSQCEKCKDGYYNADSICQLCDCGNNHDPGTFPRICEPETGQCLSCLNHTAGKHCERCAEGYAGSPGSCRAIDTDPREPIAPTSSTERSMSSTSNVTVAQHTTTTASSSTTSLQGNATATVTEVSWSQFNIIILAVIIVALVVLMAVAGGVYTYREYHNRKLNAPFWTIELKEDNISFSSYHDSLPNMGDVSGLLEDEAGMEVVPNGQLTLSSPINMYKA</sequence>
<name>A0ACC2F9Z4_DALPE</name>
<protein>
    <submittedName>
        <fullName evidence="1">Uncharacterized protein</fullName>
    </submittedName>
</protein>
<evidence type="ECO:0000313" key="2">
    <source>
        <dbReference type="Proteomes" id="UP001157502"/>
    </source>
</evidence>
<dbReference type="Proteomes" id="UP001157502">
    <property type="component" value="Chromosome 31"/>
</dbReference>
<organism evidence="1 2">
    <name type="scientific">Dallia pectoralis</name>
    <name type="common">Alaska blackfish</name>
    <dbReference type="NCBI Taxonomy" id="75939"/>
    <lineage>
        <taxon>Eukaryota</taxon>
        <taxon>Metazoa</taxon>
        <taxon>Chordata</taxon>
        <taxon>Craniata</taxon>
        <taxon>Vertebrata</taxon>
        <taxon>Euteleostomi</taxon>
        <taxon>Actinopterygii</taxon>
        <taxon>Neopterygii</taxon>
        <taxon>Teleostei</taxon>
        <taxon>Protacanthopterygii</taxon>
        <taxon>Esociformes</taxon>
        <taxon>Umbridae</taxon>
        <taxon>Dallia</taxon>
    </lineage>
</organism>
<evidence type="ECO:0000313" key="1">
    <source>
        <dbReference type="EMBL" id="KAJ7988139.1"/>
    </source>
</evidence>